<evidence type="ECO:0000313" key="2">
    <source>
        <dbReference type="Proteomes" id="UP000177006"/>
    </source>
</evidence>
<sequence>MTIIVHLIPIEGGQEITRQVEQLDRLTIRAVEPPVVVTTCDVFGGSISHPSLKRSLQLSSTDHQVEAAIMAVDVGADSETAISFKLVATTE</sequence>
<name>A0A1F5E6B1_9BACT</name>
<dbReference type="Proteomes" id="UP000177006">
    <property type="component" value="Unassembled WGS sequence"/>
</dbReference>
<gene>
    <name evidence="1" type="ORF">A2160_04155</name>
</gene>
<organism evidence="1 2">
    <name type="scientific">Candidatus Beckwithbacteria bacterium RBG_13_42_9</name>
    <dbReference type="NCBI Taxonomy" id="1797457"/>
    <lineage>
        <taxon>Bacteria</taxon>
        <taxon>Candidatus Beckwithiibacteriota</taxon>
    </lineage>
</organism>
<dbReference type="AlphaFoldDB" id="A0A1F5E6B1"/>
<protein>
    <submittedName>
        <fullName evidence="1">Uncharacterized protein</fullName>
    </submittedName>
</protein>
<evidence type="ECO:0000313" key="1">
    <source>
        <dbReference type="EMBL" id="OGD62932.1"/>
    </source>
</evidence>
<proteinExistence type="predicted"/>
<comment type="caution">
    <text evidence="1">The sequence shown here is derived from an EMBL/GenBank/DDBJ whole genome shotgun (WGS) entry which is preliminary data.</text>
</comment>
<dbReference type="EMBL" id="MEZK01000014">
    <property type="protein sequence ID" value="OGD62932.1"/>
    <property type="molecule type" value="Genomic_DNA"/>
</dbReference>
<dbReference type="STRING" id="1797457.A2160_04155"/>
<reference evidence="1 2" key="1">
    <citation type="journal article" date="2016" name="Nat. Commun.">
        <title>Thousands of microbial genomes shed light on interconnected biogeochemical processes in an aquifer system.</title>
        <authorList>
            <person name="Anantharaman K."/>
            <person name="Brown C.T."/>
            <person name="Hug L.A."/>
            <person name="Sharon I."/>
            <person name="Castelle C.J."/>
            <person name="Probst A.J."/>
            <person name="Thomas B.C."/>
            <person name="Singh A."/>
            <person name="Wilkins M.J."/>
            <person name="Karaoz U."/>
            <person name="Brodie E.L."/>
            <person name="Williams K.H."/>
            <person name="Hubbard S.S."/>
            <person name="Banfield J.F."/>
        </authorList>
    </citation>
    <scope>NUCLEOTIDE SEQUENCE [LARGE SCALE GENOMIC DNA]</scope>
</reference>
<accession>A0A1F5E6B1</accession>